<dbReference type="Proteomes" id="UP000182347">
    <property type="component" value="Unassembled WGS sequence"/>
</dbReference>
<evidence type="ECO:0008006" key="4">
    <source>
        <dbReference type="Google" id="ProtNLM"/>
    </source>
</evidence>
<evidence type="ECO:0000313" key="3">
    <source>
        <dbReference type="Proteomes" id="UP000182347"/>
    </source>
</evidence>
<dbReference type="EMBL" id="FNHF01000003">
    <property type="protein sequence ID" value="SDM41217.1"/>
    <property type="molecule type" value="Genomic_DNA"/>
</dbReference>
<gene>
    <name evidence="2" type="ORF">SAMN05216244_2393</name>
</gene>
<sequence length="173" mass="19434">MIVILLIVSIVSACDSDSPGTFAYSDTKEKQGIEVTLDRVEEFQGQKYELTTFYYEISNHTDEDVIIETDRQENNDASNSTYLEDGEGNIYPMSGYEGPKTVDDTEDGEVQTNPENPDYIKIPAGTNERKAGIHFNEIYLDSFKTQLAITLEDGDVLPFIFSGNLDDDYLVDD</sequence>
<proteinExistence type="predicted"/>
<organism evidence="2 3">
    <name type="scientific">Sediminibacillus halophilus</name>
    <dbReference type="NCBI Taxonomy" id="482461"/>
    <lineage>
        <taxon>Bacteria</taxon>
        <taxon>Bacillati</taxon>
        <taxon>Bacillota</taxon>
        <taxon>Bacilli</taxon>
        <taxon>Bacillales</taxon>
        <taxon>Bacillaceae</taxon>
        <taxon>Sediminibacillus</taxon>
    </lineage>
</organism>
<evidence type="ECO:0000256" key="1">
    <source>
        <dbReference type="SAM" id="MobiDB-lite"/>
    </source>
</evidence>
<evidence type="ECO:0000313" key="2">
    <source>
        <dbReference type="EMBL" id="SDM41217.1"/>
    </source>
</evidence>
<dbReference type="AlphaFoldDB" id="A0A1G9T0S8"/>
<reference evidence="3" key="1">
    <citation type="submission" date="2016-10" db="EMBL/GenBank/DDBJ databases">
        <authorList>
            <person name="Varghese N."/>
            <person name="Submissions S."/>
        </authorList>
    </citation>
    <scope>NUCLEOTIDE SEQUENCE [LARGE SCALE GENOMIC DNA]</scope>
    <source>
        <strain evidence="3">CGMCC 1.6199</strain>
    </source>
</reference>
<accession>A0A1G9T0S8</accession>
<name>A0A1G9T0S8_9BACI</name>
<feature type="region of interest" description="Disordered" evidence="1">
    <location>
        <begin position="104"/>
        <end position="123"/>
    </location>
</feature>
<protein>
    <recommendedName>
        <fullName evidence="4">DUF5067 domain-containing protein</fullName>
    </recommendedName>
</protein>
<keyword evidence="3" id="KW-1185">Reference proteome</keyword>